<dbReference type="AlphaFoldDB" id="A0A897MN89"/>
<dbReference type="Gene3D" id="1.10.10.10">
    <property type="entry name" value="Winged helix-like DNA-binding domain superfamily/Winged helix DNA-binding domain"/>
    <property type="match status" value="1"/>
</dbReference>
<dbReference type="InterPro" id="IPR005149">
    <property type="entry name" value="Tscrpt_reg_PadR_N"/>
</dbReference>
<gene>
    <name evidence="2" type="ORF">AArcS_0803</name>
</gene>
<feature type="domain" description="Transcription regulator PadR N-terminal" evidence="1">
    <location>
        <begin position="16"/>
        <end position="79"/>
    </location>
</feature>
<evidence type="ECO:0000313" key="2">
    <source>
        <dbReference type="EMBL" id="QSG02027.1"/>
    </source>
</evidence>
<accession>A0A897MN89</accession>
<name>A0A897MN89_9EURY</name>
<dbReference type="EMBL" id="CP064786">
    <property type="protein sequence ID" value="QSG02027.1"/>
    <property type="molecule type" value="Genomic_DNA"/>
</dbReference>
<protein>
    <submittedName>
        <fullName evidence="2">Transcriptional regulator, PadR family</fullName>
    </submittedName>
</protein>
<reference evidence="2" key="1">
    <citation type="submission" date="2020-11" db="EMBL/GenBank/DDBJ databases">
        <title>Carbohydrate-dependent, anaerobic sulfur respiration: A novel catabolism in halophilic archaea.</title>
        <authorList>
            <person name="Sorokin D.Y."/>
            <person name="Messina E."/>
            <person name="Smedile F."/>
            <person name="La Cono V."/>
            <person name="Hallsworth J.E."/>
            <person name="Yakimov M.M."/>
        </authorList>
    </citation>
    <scope>NUCLEOTIDE SEQUENCE</scope>
    <source>
        <strain evidence="2">AArc-S</strain>
    </source>
</reference>
<proteinExistence type="predicted"/>
<dbReference type="Proteomes" id="UP000663586">
    <property type="component" value="Chromosome"/>
</dbReference>
<dbReference type="GeneID" id="70684187"/>
<organism evidence="2 3">
    <name type="scientific">Natranaeroarchaeum sulfidigenes</name>
    <dbReference type="NCBI Taxonomy" id="2784880"/>
    <lineage>
        <taxon>Archaea</taxon>
        <taxon>Methanobacteriati</taxon>
        <taxon>Methanobacteriota</taxon>
        <taxon>Stenosarchaea group</taxon>
        <taxon>Halobacteria</taxon>
        <taxon>Halobacteriales</taxon>
        <taxon>Natronoarchaeaceae</taxon>
        <taxon>Natranaeroarchaeum</taxon>
    </lineage>
</organism>
<dbReference type="SUPFAM" id="SSF46785">
    <property type="entry name" value="Winged helix' DNA-binding domain"/>
    <property type="match status" value="1"/>
</dbReference>
<sequence>MSQWLQSGLRRDLCVLLYDEERNGQALKTAIERRYDRRFEPRQFYGALDQLERTGFVEKRTEGLHDVYALTEPGRRSVERQFEWMREELDYPSST</sequence>
<keyword evidence="3" id="KW-1185">Reference proteome</keyword>
<evidence type="ECO:0000313" key="3">
    <source>
        <dbReference type="Proteomes" id="UP000663586"/>
    </source>
</evidence>
<dbReference type="KEGG" id="hara:AArcS_0803"/>
<evidence type="ECO:0000259" key="1">
    <source>
        <dbReference type="Pfam" id="PF03551"/>
    </source>
</evidence>
<dbReference type="InterPro" id="IPR036390">
    <property type="entry name" value="WH_DNA-bd_sf"/>
</dbReference>
<dbReference type="Pfam" id="PF03551">
    <property type="entry name" value="PadR"/>
    <property type="match status" value="1"/>
</dbReference>
<dbReference type="RefSeq" id="WP_238479126.1">
    <property type="nucleotide sequence ID" value="NZ_CP064786.1"/>
</dbReference>
<dbReference type="InterPro" id="IPR036388">
    <property type="entry name" value="WH-like_DNA-bd_sf"/>
</dbReference>